<name>A0A0F9GPL0_9ZZZZ</name>
<evidence type="ECO:0000313" key="2">
    <source>
        <dbReference type="EMBL" id="KKL92416.1"/>
    </source>
</evidence>
<dbReference type="InterPro" id="IPR029471">
    <property type="entry name" value="HNH_5"/>
</dbReference>
<accession>A0A0F9GPL0</accession>
<proteinExistence type="predicted"/>
<gene>
    <name evidence="2" type="ORF">LCGC14_1884900</name>
</gene>
<evidence type="ECO:0000259" key="1">
    <source>
        <dbReference type="Pfam" id="PF14279"/>
    </source>
</evidence>
<reference evidence="2" key="1">
    <citation type="journal article" date="2015" name="Nature">
        <title>Complex archaea that bridge the gap between prokaryotes and eukaryotes.</title>
        <authorList>
            <person name="Spang A."/>
            <person name="Saw J.H."/>
            <person name="Jorgensen S.L."/>
            <person name="Zaremba-Niedzwiedzka K."/>
            <person name="Martijn J."/>
            <person name="Lind A.E."/>
            <person name="van Eijk R."/>
            <person name="Schleper C."/>
            <person name="Guy L."/>
            <person name="Ettema T.J."/>
        </authorList>
    </citation>
    <scope>NUCLEOTIDE SEQUENCE</scope>
</reference>
<comment type="caution">
    <text evidence="2">The sequence shown here is derived from an EMBL/GenBank/DDBJ whole genome shotgun (WGS) entry which is preliminary data.</text>
</comment>
<dbReference type="AlphaFoldDB" id="A0A0F9GPL0"/>
<feature type="domain" description="HNH endonuclease 5" evidence="1">
    <location>
        <begin position="146"/>
        <end position="198"/>
    </location>
</feature>
<protein>
    <recommendedName>
        <fullName evidence="1">HNH endonuclease 5 domain-containing protein</fullName>
    </recommendedName>
</protein>
<organism evidence="2">
    <name type="scientific">marine sediment metagenome</name>
    <dbReference type="NCBI Taxonomy" id="412755"/>
    <lineage>
        <taxon>unclassified sequences</taxon>
        <taxon>metagenomes</taxon>
        <taxon>ecological metagenomes</taxon>
    </lineage>
</organism>
<dbReference type="EMBL" id="LAZR01019469">
    <property type="protein sequence ID" value="KKL92416.1"/>
    <property type="molecule type" value="Genomic_DNA"/>
</dbReference>
<sequence length="232" mass="27824">MADFYRNRSKKDGLSSWCKDCTNESNRLYLGDPENKAKIYAWCRANARKYYQEHAETIKAYQKTPARRDYIRKYKVEHREEIRRKGREYWKKNKEAHRENLRNWRANNPEQSRAKVRRRRAKRQAIRENFTASMARFCRAFWGNRCAVCGHIEHEGTVRFPIDHWFPLSLGNALTLKIAVLMCNRCNCRKGYRLPTEIYDEVTIQRIESRLRDQWIAWIASQETEEVAEGIA</sequence>
<dbReference type="Gene3D" id="1.10.30.50">
    <property type="match status" value="1"/>
</dbReference>
<dbReference type="Pfam" id="PF14279">
    <property type="entry name" value="HNH_5"/>
    <property type="match status" value="1"/>
</dbReference>